<keyword evidence="3" id="KW-0723">Serine/threonine-protein kinase</keyword>
<dbReference type="Proteomes" id="UP001162131">
    <property type="component" value="Unassembled WGS sequence"/>
</dbReference>
<dbReference type="PANTHER" id="PTHR24058">
    <property type="entry name" value="DUAL SPECIFICITY PROTEIN KINASE"/>
    <property type="match status" value="1"/>
</dbReference>
<evidence type="ECO:0000313" key="13">
    <source>
        <dbReference type="EMBL" id="CAG9315243.1"/>
    </source>
</evidence>
<dbReference type="PROSITE" id="PS00108">
    <property type="entry name" value="PROTEIN_KINASE_ST"/>
    <property type="match status" value="1"/>
</dbReference>
<dbReference type="GO" id="GO:0004712">
    <property type="term" value="F:protein serine/threonine/tyrosine kinase activity"/>
    <property type="evidence" value="ECO:0007669"/>
    <property type="project" value="UniProtKB-EC"/>
</dbReference>
<dbReference type="SMART" id="SM00220">
    <property type="entry name" value="S_TKc"/>
    <property type="match status" value="1"/>
</dbReference>
<dbReference type="Gene3D" id="3.30.10.30">
    <property type="entry name" value="DYRK"/>
    <property type="match status" value="1"/>
</dbReference>
<gene>
    <name evidence="13" type="ORF">BSTOLATCC_MIC13017</name>
</gene>
<evidence type="ECO:0000256" key="7">
    <source>
        <dbReference type="ARBA" id="ARBA00022840"/>
    </source>
</evidence>
<evidence type="ECO:0000256" key="2">
    <source>
        <dbReference type="ARBA" id="ARBA00013203"/>
    </source>
</evidence>
<reference evidence="13" key="1">
    <citation type="submission" date="2021-09" db="EMBL/GenBank/DDBJ databases">
        <authorList>
            <consortium name="AG Swart"/>
            <person name="Singh M."/>
            <person name="Singh A."/>
            <person name="Seah K."/>
            <person name="Emmerich C."/>
        </authorList>
    </citation>
    <scope>NUCLEOTIDE SEQUENCE</scope>
    <source>
        <strain evidence="13">ATCC30299</strain>
    </source>
</reference>
<keyword evidence="6" id="KW-0418">Kinase</keyword>
<dbReference type="InterPro" id="IPR000719">
    <property type="entry name" value="Prot_kinase_dom"/>
</dbReference>
<dbReference type="PROSITE" id="PS00107">
    <property type="entry name" value="PROTEIN_KINASE_ATP"/>
    <property type="match status" value="1"/>
</dbReference>
<evidence type="ECO:0000256" key="5">
    <source>
        <dbReference type="ARBA" id="ARBA00022741"/>
    </source>
</evidence>
<dbReference type="InterPro" id="IPR042521">
    <property type="entry name" value="DYRK"/>
</dbReference>
<dbReference type="Gene3D" id="1.10.510.10">
    <property type="entry name" value="Transferase(Phosphotransferase) domain 1"/>
    <property type="match status" value="1"/>
</dbReference>
<evidence type="ECO:0000256" key="9">
    <source>
        <dbReference type="ARBA" id="ARBA00049308"/>
    </source>
</evidence>
<keyword evidence="14" id="KW-1185">Reference proteome</keyword>
<dbReference type="InterPro" id="IPR008271">
    <property type="entry name" value="Ser/Thr_kinase_AS"/>
</dbReference>
<dbReference type="EMBL" id="CAJZBQ010000013">
    <property type="protein sequence ID" value="CAG9315243.1"/>
    <property type="molecule type" value="Genomic_DNA"/>
</dbReference>
<feature type="domain" description="Protein kinase" evidence="12">
    <location>
        <begin position="201"/>
        <end position="496"/>
    </location>
</feature>
<dbReference type="GO" id="GO:0005524">
    <property type="term" value="F:ATP binding"/>
    <property type="evidence" value="ECO:0007669"/>
    <property type="project" value="UniProtKB-UniRule"/>
</dbReference>
<dbReference type="CDD" id="cd14210">
    <property type="entry name" value="PKc_DYRK"/>
    <property type="match status" value="1"/>
</dbReference>
<evidence type="ECO:0000256" key="3">
    <source>
        <dbReference type="ARBA" id="ARBA00022527"/>
    </source>
</evidence>
<dbReference type="PANTHER" id="PTHR24058:SF22">
    <property type="entry name" value="DUAL SPECIFICITY TYROSINE-PHOSPHORYLATION-REGULATED KINASE 4"/>
    <property type="match status" value="1"/>
</dbReference>
<feature type="binding site" evidence="11">
    <location>
        <position position="230"/>
    </location>
    <ligand>
        <name>ATP</name>
        <dbReference type="ChEBI" id="CHEBI:30616"/>
    </ligand>
</feature>
<dbReference type="FunFam" id="1.10.510.10:FF:000624">
    <property type="entry name" value="Mitogen-activated protein kinase"/>
    <property type="match status" value="1"/>
</dbReference>
<proteinExistence type="inferred from homology"/>
<accession>A0AAU9IMF7</accession>
<name>A0AAU9IMF7_9CILI</name>
<comment type="catalytic activity">
    <reaction evidence="8">
        <text>L-seryl-[protein] + ATP = O-phospho-L-seryl-[protein] + ADP + H(+)</text>
        <dbReference type="Rhea" id="RHEA:17989"/>
        <dbReference type="Rhea" id="RHEA-COMP:9863"/>
        <dbReference type="Rhea" id="RHEA-COMP:11604"/>
        <dbReference type="ChEBI" id="CHEBI:15378"/>
        <dbReference type="ChEBI" id="CHEBI:29999"/>
        <dbReference type="ChEBI" id="CHEBI:30616"/>
        <dbReference type="ChEBI" id="CHEBI:83421"/>
        <dbReference type="ChEBI" id="CHEBI:456216"/>
        <dbReference type="EC" id="2.7.12.1"/>
    </reaction>
</comment>
<dbReference type="SUPFAM" id="SSF56112">
    <property type="entry name" value="Protein kinase-like (PK-like)"/>
    <property type="match status" value="1"/>
</dbReference>
<dbReference type="GO" id="GO:0005856">
    <property type="term" value="C:cytoskeleton"/>
    <property type="evidence" value="ECO:0007669"/>
    <property type="project" value="TreeGrafter"/>
</dbReference>
<keyword evidence="5 11" id="KW-0547">Nucleotide-binding</keyword>
<dbReference type="PROSITE" id="PS50011">
    <property type="entry name" value="PROTEIN_KINASE_DOM"/>
    <property type="match status" value="1"/>
</dbReference>
<keyword evidence="7 11" id="KW-0067">ATP-binding</keyword>
<evidence type="ECO:0000313" key="14">
    <source>
        <dbReference type="Proteomes" id="UP001162131"/>
    </source>
</evidence>
<dbReference type="Pfam" id="PF00069">
    <property type="entry name" value="Pkinase"/>
    <property type="match status" value="1"/>
</dbReference>
<sequence>MNQRATPRSKIEELKTLIRIRPRTGKKAVNLNTTITTTISNILANSDRNPTNNTLIISKPSMALHSLGKSIGNRNPRAYRGIPTFNLANVTLNSSLNSSASTSTRIPKPPSKPKETQFIRKVSQNTQESGKPQLPITPSYAIQHYKSDFTNYEIGEILGFNEIYYWGGKIAKVVNQGPNHGFDDAKANYLLYKHDHLAYRYEILKVLGKGSFGQVCECFDHKNNESVAMKIIKNKKQFLPQSAVELKVLKTIMEEDSDNSNNVIHVKDYFIFRHHLCISMELLSSNLYDLLKQTQFKGLSLGLIRRFAIQILIALKFTKKLKLIHCDLKPENILLKQANKSGIKVIDFGSACFESERAYSYIQSRFYRAPEVILGIPYGMEIDIWSFGCILAELYTGNPIFPGESEAEQLQIIMSYLGVPPSTLLSRAPRARIFFDGEVPRLVPNSKGKTYAPSSKSILKSIITKDSQFLDLIQRCFEWDPNKRITPEEALLHPWITSGLTKTRPPDEARRHRPNLIKESLKNIMIEID</sequence>
<evidence type="ECO:0000256" key="8">
    <source>
        <dbReference type="ARBA" id="ARBA00049003"/>
    </source>
</evidence>
<dbReference type="InterPro" id="IPR011009">
    <property type="entry name" value="Kinase-like_dom_sf"/>
</dbReference>
<comment type="catalytic activity">
    <reaction evidence="10">
        <text>L-tyrosyl-[protein] + ATP = O-phospho-L-tyrosyl-[protein] + ADP + H(+)</text>
        <dbReference type="Rhea" id="RHEA:10596"/>
        <dbReference type="Rhea" id="RHEA-COMP:10136"/>
        <dbReference type="Rhea" id="RHEA-COMP:20101"/>
        <dbReference type="ChEBI" id="CHEBI:15378"/>
        <dbReference type="ChEBI" id="CHEBI:30616"/>
        <dbReference type="ChEBI" id="CHEBI:46858"/>
        <dbReference type="ChEBI" id="CHEBI:61978"/>
        <dbReference type="ChEBI" id="CHEBI:456216"/>
        <dbReference type="EC" id="2.7.12.1"/>
    </reaction>
</comment>
<evidence type="ECO:0000256" key="10">
    <source>
        <dbReference type="ARBA" id="ARBA00051680"/>
    </source>
</evidence>
<dbReference type="AlphaFoldDB" id="A0AAU9IMF7"/>
<evidence type="ECO:0000256" key="6">
    <source>
        <dbReference type="ARBA" id="ARBA00022777"/>
    </source>
</evidence>
<keyword evidence="4" id="KW-0808">Transferase</keyword>
<organism evidence="13 14">
    <name type="scientific">Blepharisma stoltei</name>
    <dbReference type="NCBI Taxonomy" id="1481888"/>
    <lineage>
        <taxon>Eukaryota</taxon>
        <taxon>Sar</taxon>
        <taxon>Alveolata</taxon>
        <taxon>Ciliophora</taxon>
        <taxon>Postciliodesmatophora</taxon>
        <taxon>Heterotrichea</taxon>
        <taxon>Heterotrichida</taxon>
        <taxon>Blepharismidae</taxon>
        <taxon>Blepharisma</taxon>
    </lineage>
</organism>
<dbReference type="Gene3D" id="3.30.200.20">
    <property type="entry name" value="Phosphorylase Kinase, domain 1"/>
    <property type="match status" value="1"/>
</dbReference>
<dbReference type="EC" id="2.7.12.1" evidence="2"/>
<dbReference type="InterPro" id="IPR050494">
    <property type="entry name" value="Ser_Thr_dual-spec_kinase"/>
</dbReference>
<protein>
    <recommendedName>
        <fullName evidence="2">dual-specificity kinase</fullName>
        <ecNumber evidence="2">2.7.12.1</ecNumber>
    </recommendedName>
</protein>
<dbReference type="GO" id="GO:0004674">
    <property type="term" value="F:protein serine/threonine kinase activity"/>
    <property type="evidence" value="ECO:0007669"/>
    <property type="project" value="UniProtKB-KW"/>
</dbReference>
<evidence type="ECO:0000256" key="4">
    <source>
        <dbReference type="ARBA" id="ARBA00022679"/>
    </source>
</evidence>
<comment type="catalytic activity">
    <reaction evidence="9">
        <text>L-threonyl-[protein] + ATP = O-phospho-L-threonyl-[protein] + ADP + H(+)</text>
        <dbReference type="Rhea" id="RHEA:46608"/>
        <dbReference type="Rhea" id="RHEA-COMP:11060"/>
        <dbReference type="Rhea" id="RHEA-COMP:11605"/>
        <dbReference type="ChEBI" id="CHEBI:15378"/>
        <dbReference type="ChEBI" id="CHEBI:30013"/>
        <dbReference type="ChEBI" id="CHEBI:30616"/>
        <dbReference type="ChEBI" id="CHEBI:61977"/>
        <dbReference type="ChEBI" id="CHEBI:456216"/>
        <dbReference type="EC" id="2.7.12.1"/>
    </reaction>
</comment>
<dbReference type="InterPro" id="IPR017441">
    <property type="entry name" value="Protein_kinase_ATP_BS"/>
</dbReference>
<evidence type="ECO:0000256" key="11">
    <source>
        <dbReference type="PROSITE-ProRule" id="PRU10141"/>
    </source>
</evidence>
<comment type="similarity">
    <text evidence="1">Belongs to the protein kinase superfamily. CMGC Ser/Thr protein kinase family. MNB/DYRK subfamily.</text>
</comment>
<evidence type="ECO:0000259" key="12">
    <source>
        <dbReference type="PROSITE" id="PS50011"/>
    </source>
</evidence>
<dbReference type="GO" id="GO:0005737">
    <property type="term" value="C:cytoplasm"/>
    <property type="evidence" value="ECO:0007669"/>
    <property type="project" value="TreeGrafter"/>
</dbReference>
<comment type="caution">
    <text evidence="13">The sequence shown here is derived from an EMBL/GenBank/DDBJ whole genome shotgun (WGS) entry which is preliminary data.</text>
</comment>
<evidence type="ECO:0000256" key="1">
    <source>
        <dbReference type="ARBA" id="ARBA00008867"/>
    </source>
</evidence>